<dbReference type="STRING" id="1605367.AFM12_01710"/>
<dbReference type="EMBL" id="LGTQ01000005">
    <property type="protein sequence ID" value="KPM50108.1"/>
    <property type="molecule type" value="Genomic_DNA"/>
</dbReference>
<dbReference type="Gene3D" id="1.10.3670.10">
    <property type="entry name" value="Putative xylanase like domain"/>
    <property type="match status" value="1"/>
</dbReference>
<evidence type="ECO:0000313" key="2">
    <source>
        <dbReference type="Proteomes" id="UP000050454"/>
    </source>
</evidence>
<dbReference type="SUPFAM" id="SSF54001">
    <property type="entry name" value="Cysteine proteinases"/>
    <property type="match status" value="1"/>
</dbReference>
<reference evidence="1 2" key="1">
    <citation type="submission" date="2015-07" db="EMBL/GenBank/DDBJ databases">
        <title>The draft genome sequence of Leadbetterella sp. JN14-9.</title>
        <authorList>
            <person name="Liu Y."/>
            <person name="Du J."/>
            <person name="Shao Z."/>
        </authorList>
    </citation>
    <scope>NUCLEOTIDE SEQUENCE [LARGE SCALE GENOMIC DNA]</scope>
    <source>
        <strain evidence="1 2">JN14-9</strain>
    </source>
</reference>
<dbReference type="Pfam" id="PF07313">
    <property type="entry name" value="AmiA-like"/>
    <property type="match status" value="1"/>
</dbReference>
<keyword evidence="2" id="KW-1185">Reference proteome</keyword>
<evidence type="ECO:0000313" key="1">
    <source>
        <dbReference type="EMBL" id="KPM50108.1"/>
    </source>
</evidence>
<sequence>MVAILIVPFLTKAQEGDDKLIKELTSNLTSETRSERMVEIGKRFLGKPYLGHTLESTTEKLICRLDGFDCYTYVETLLALTHISEYENPTLADFREMMQRLRYRYGEVDGYSSRIHYFFDWTKHAEDMGLVEDLTPELGTKKPLNINFMSTHRQYYSAFKTNNTVLGQIKVMEADLADYDFYEIKPENLDQVKGEIKTGDIIAFTSNIKGLDVNHEGIAYWQNGELRFMHASSELEKVVIADETIKNYINRISKHAGLMVVRVL</sequence>
<proteinExistence type="predicted"/>
<protein>
    <recommendedName>
        <fullName evidence="3">Xylanase</fullName>
    </recommendedName>
</protein>
<organism evidence="1 2">
    <name type="scientific">Jiulongibacter sediminis</name>
    <dbReference type="NCBI Taxonomy" id="1605367"/>
    <lineage>
        <taxon>Bacteria</taxon>
        <taxon>Pseudomonadati</taxon>
        <taxon>Bacteroidota</taxon>
        <taxon>Cytophagia</taxon>
        <taxon>Cytophagales</taxon>
        <taxon>Leadbetterellaceae</taxon>
        <taxon>Jiulongibacter</taxon>
    </lineage>
</organism>
<dbReference type="AlphaFoldDB" id="A0A0N8HAG5"/>
<gene>
    <name evidence="1" type="ORF">AFM12_01710</name>
</gene>
<dbReference type="InterPro" id="IPR038765">
    <property type="entry name" value="Papain-like_cys_pep_sf"/>
</dbReference>
<dbReference type="Proteomes" id="UP000050454">
    <property type="component" value="Unassembled WGS sequence"/>
</dbReference>
<evidence type="ECO:0008006" key="3">
    <source>
        <dbReference type="Google" id="ProtNLM"/>
    </source>
</evidence>
<name>A0A0N8HAG5_9BACT</name>
<dbReference type="InterPro" id="IPR010846">
    <property type="entry name" value="AmiA-like"/>
</dbReference>
<comment type="caution">
    <text evidence="1">The sequence shown here is derived from an EMBL/GenBank/DDBJ whole genome shotgun (WGS) entry which is preliminary data.</text>
</comment>
<dbReference type="Gene3D" id="2.30.260.10">
    <property type="entry name" value="putative xylanase like domain"/>
    <property type="match status" value="1"/>
</dbReference>
<accession>A0A0N8HAG5</accession>